<dbReference type="STRING" id="644548.SCNU_06195"/>
<keyword evidence="2 4" id="KW-0808">Transferase</keyword>
<dbReference type="OrthoDB" id="9774290at2"/>
<dbReference type="InterPro" id="IPR004381">
    <property type="entry name" value="Glycerate_kinase"/>
</dbReference>
<evidence type="ECO:0000256" key="4">
    <source>
        <dbReference type="PIRNR" id="PIRNR006078"/>
    </source>
</evidence>
<dbReference type="eggNOG" id="COG1929">
    <property type="taxonomic scope" value="Bacteria"/>
</dbReference>
<dbReference type="GO" id="GO:0031388">
    <property type="term" value="P:organic acid phosphorylation"/>
    <property type="evidence" value="ECO:0007669"/>
    <property type="project" value="UniProtKB-UniRule"/>
</dbReference>
<dbReference type="GO" id="GO:0008887">
    <property type="term" value="F:glycerate kinase activity"/>
    <property type="evidence" value="ECO:0007669"/>
    <property type="project" value="UniProtKB-UniRule"/>
</dbReference>
<dbReference type="PANTHER" id="PTHR21599">
    <property type="entry name" value="GLYCERATE KINASE"/>
    <property type="match status" value="1"/>
</dbReference>
<dbReference type="InterPro" id="IPR018193">
    <property type="entry name" value="Glyc_kinase_flavodox-like_fold"/>
</dbReference>
<dbReference type="RefSeq" id="WP_009678482.1">
    <property type="nucleotide sequence ID" value="NZ_AEUD01000004.1"/>
</dbReference>
<evidence type="ECO:0000313" key="6">
    <source>
        <dbReference type="Proteomes" id="UP000035065"/>
    </source>
</evidence>
<dbReference type="Proteomes" id="UP000035065">
    <property type="component" value="Unassembled WGS sequence"/>
</dbReference>
<protein>
    <submittedName>
        <fullName evidence="5">Glycerate kinase</fullName>
    </submittedName>
</protein>
<evidence type="ECO:0000256" key="3">
    <source>
        <dbReference type="ARBA" id="ARBA00022777"/>
    </source>
</evidence>
<dbReference type="PIRSF" id="PIRSF006078">
    <property type="entry name" value="GlxK"/>
    <property type="match status" value="1"/>
</dbReference>
<dbReference type="AlphaFoldDB" id="F1YHH1"/>
<dbReference type="SUPFAM" id="SSF110738">
    <property type="entry name" value="Glycerate kinase I"/>
    <property type="match status" value="1"/>
</dbReference>
<organism evidence="5 6">
    <name type="scientific">Gordonia neofelifaecis NRRL B-59395</name>
    <dbReference type="NCBI Taxonomy" id="644548"/>
    <lineage>
        <taxon>Bacteria</taxon>
        <taxon>Bacillati</taxon>
        <taxon>Actinomycetota</taxon>
        <taxon>Actinomycetes</taxon>
        <taxon>Mycobacteriales</taxon>
        <taxon>Gordoniaceae</taxon>
        <taxon>Gordonia</taxon>
    </lineage>
</organism>
<proteinExistence type="inferred from homology"/>
<evidence type="ECO:0000256" key="2">
    <source>
        <dbReference type="ARBA" id="ARBA00022679"/>
    </source>
</evidence>
<dbReference type="Gene3D" id="3.90.1510.10">
    <property type="entry name" value="Glycerate kinase, domain 2"/>
    <property type="match status" value="2"/>
</dbReference>
<sequence length="357" mass="35306">MDEMRLRVVIAPDEFGGTLSARAAAAAIADGWRCARPADLLDLLPQSDGGPGFIDVLASSGIGAPIEVSVAGPLGDAVLAQVLIDGTTAYIESAQACGLHLVTGGPSPETAWRASTAGVGDLILAALRAGAVRIVVGLGGSGTTDGGRGAADRLGGVPRARALLRDVDLVAATDVGNPLLGPTGAAAVFGPQKGADPATIGRLEARLAEWADELENAETGAGRVIRDVPGAGAAGGLGAFLVAVGGRRETGADVVAAATGRPARIAAADLVVTGEGRVDTQTAFGKVVAALGAEARRAGVPAVVLAGQVDEADLTGIVAAYSMVESAGSVTRSITEPVEVLTALAADVAKDVRRLLG</sequence>
<dbReference type="Pfam" id="PF02595">
    <property type="entry name" value="Gly_kinase"/>
    <property type="match status" value="2"/>
</dbReference>
<evidence type="ECO:0000256" key="1">
    <source>
        <dbReference type="ARBA" id="ARBA00006284"/>
    </source>
</evidence>
<keyword evidence="3 4" id="KW-0418">Kinase</keyword>
<comment type="caution">
    <text evidence="5">The sequence shown here is derived from an EMBL/GenBank/DDBJ whole genome shotgun (WGS) entry which is preliminary data.</text>
</comment>
<dbReference type="InterPro" id="IPR018197">
    <property type="entry name" value="Glycerate_kinase_RE-like"/>
</dbReference>
<name>F1YHH1_9ACTN</name>
<evidence type="ECO:0000313" key="5">
    <source>
        <dbReference type="EMBL" id="EGD55809.1"/>
    </source>
</evidence>
<comment type="similarity">
    <text evidence="1 4">Belongs to the glycerate kinase type-1 family.</text>
</comment>
<gene>
    <name evidence="5" type="ORF">SCNU_06195</name>
</gene>
<keyword evidence="6" id="KW-1185">Reference proteome</keyword>
<accession>F1YHH1</accession>
<dbReference type="PANTHER" id="PTHR21599:SF0">
    <property type="entry name" value="GLYCERATE KINASE"/>
    <property type="match status" value="1"/>
</dbReference>
<reference evidence="5 6" key="1">
    <citation type="journal article" date="2011" name="J. Bacteriol.">
        <title>Draft Genome Sequence of Gordonia neofelifaecis NRRL B-59395, a Cholesterol-Degrading Actinomycete.</title>
        <authorList>
            <person name="Ge F."/>
            <person name="Li W."/>
            <person name="Chen G."/>
            <person name="Liu Y."/>
            <person name="Zhang G."/>
            <person name="Yong B."/>
            <person name="Wang Q."/>
            <person name="Wang N."/>
            <person name="Huang Z."/>
            <person name="Li W."/>
            <person name="Wang J."/>
            <person name="Wu C."/>
            <person name="Xie Q."/>
            <person name="Liu G."/>
        </authorList>
    </citation>
    <scope>NUCLEOTIDE SEQUENCE [LARGE SCALE GENOMIC DNA]</scope>
    <source>
        <strain evidence="5 6">NRRL B-59395</strain>
    </source>
</reference>
<dbReference type="Gene3D" id="3.40.50.10350">
    <property type="entry name" value="Glycerate kinase, domain 1"/>
    <property type="match status" value="2"/>
</dbReference>
<dbReference type="EMBL" id="AEUD01000004">
    <property type="protein sequence ID" value="EGD55809.1"/>
    <property type="molecule type" value="Genomic_DNA"/>
</dbReference>
<dbReference type="InterPro" id="IPR036129">
    <property type="entry name" value="Glycerate_kinase_sf"/>
</dbReference>